<dbReference type="EMBL" id="CAJVPY010005141">
    <property type="protein sequence ID" value="CAG8636414.1"/>
    <property type="molecule type" value="Genomic_DNA"/>
</dbReference>
<evidence type="ECO:0000313" key="1">
    <source>
        <dbReference type="EMBL" id="CAG8636414.1"/>
    </source>
</evidence>
<comment type="caution">
    <text evidence="1">The sequence shown here is derived from an EMBL/GenBank/DDBJ whole genome shotgun (WGS) entry which is preliminary data.</text>
</comment>
<proteinExistence type="predicted"/>
<dbReference type="OrthoDB" id="10418452at2759"/>
<name>A0A9N9DIA8_9GLOM</name>
<dbReference type="AlphaFoldDB" id="A0A9N9DIA8"/>
<accession>A0A9N9DIA8</accession>
<reference evidence="1" key="1">
    <citation type="submission" date="2021-06" db="EMBL/GenBank/DDBJ databases">
        <authorList>
            <person name="Kallberg Y."/>
            <person name="Tangrot J."/>
            <person name="Rosling A."/>
        </authorList>
    </citation>
    <scope>NUCLEOTIDE SEQUENCE</scope>
    <source>
        <strain evidence="1">MA453B</strain>
    </source>
</reference>
<organism evidence="1 2">
    <name type="scientific">Dentiscutata erythropus</name>
    <dbReference type="NCBI Taxonomy" id="1348616"/>
    <lineage>
        <taxon>Eukaryota</taxon>
        <taxon>Fungi</taxon>
        <taxon>Fungi incertae sedis</taxon>
        <taxon>Mucoromycota</taxon>
        <taxon>Glomeromycotina</taxon>
        <taxon>Glomeromycetes</taxon>
        <taxon>Diversisporales</taxon>
        <taxon>Gigasporaceae</taxon>
        <taxon>Dentiscutata</taxon>
    </lineage>
</organism>
<evidence type="ECO:0000313" key="2">
    <source>
        <dbReference type="Proteomes" id="UP000789405"/>
    </source>
</evidence>
<sequence>MALSKYKFIAFISFKVSDRNKVNFVQQESQLSTQMRRFTKNTYLNNPKQFMAFYGKINTKTDRNNKMSSSKQIIHKVNFAQQESKALYIKKIGNLFQNNYTLIEEINRVKNDIDNYKSVSTVIGLNIRENDSRLNFNLNRVNEKEFSHNLHLEHKRLVNKAKEYEKNTEISKVVSNYDK</sequence>
<protein>
    <submittedName>
        <fullName evidence="1">22646_t:CDS:1</fullName>
    </submittedName>
</protein>
<keyword evidence="2" id="KW-1185">Reference proteome</keyword>
<gene>
    <name evidence="1" type="ORF">DERYTH_LOCUS9421</name>
</gene>
<dbReference type="Proteomes" id="UP000789405">
    <property type="component" value="Unassembled WGS sequence"/>
</dbReference>